<accession>A0A4Z0PMR3</accession>
<evidence type="ECO:0000313" key="1">
    <source>
        <dbReference type="EMBL" id="TGE17773.1"/>
    </source>
</evidence>
<dbReference type="Proteomes" id="UP000297739">
    <property type="component" value="Unassembled WGS sequence"/>
</dbReference>
<sequence length="134" mass="15411">MTPALDLLYRPDLDLLMVRWLADVSFTELQAQYEAILIEGQSHHTLRWLLDVRRRAVPTQEAAQWVTHNWLPRAAAAISSGWLQLAYFISPTRDEVMHSDVLVQPIVQAALAPTQPYDLRMFKDEGDAVRWLTT</sequence>
<dbReference type="EMBL" id="SRLD01000009">
    <property type="protein sequence ID" value="TGE17773.1"/>
    <property type="molecule type" value="Genomic_DNA"/>
</dbReference>
<dbReference type="OrthoDB" id="884362at2"/>
<dbReference type="RefSeq" id="WP_135496850.1">
    <property type="nucleotide sequence ID" value="NZ_SRLD01000009.1"/>
</dbReference>
<protein>
    <recommendedName>
        <fullName evidence="3">STAS/SEC14 domain-containing protein</fullName>
    </recommendedName>
</protein>
<keyword evidence="2" id="KW-1185">Reference proteome</keyword>
<organism evidence="1 2">
    <name type="scientific">Hymenobacter elongatus</name>
    <dbReference type="NCBI Taxonomy" id="877208"/>
    <lineage>
        <taxon>Bacteria</taxon>
        <taxon>Pseudomonadati</taxon>
        <taxon>Bacteroidota</taxon>
        <taxon>Cytophagia</taxon>
        <taxon>Cytophagales</taxon>
        <taxon>Hymenobacteraceae</taxon>
        <taxon>Hymenobacter</taxon>
    </lineage>
</organism>
<evidence type="ECO:0000313" key="2">
    <source>
        <dbReference type="Proteomes" id="UP000297739"/>
    </source>
</evidence>
<dbReference type="AlphaFoldDB" id="A0A4Z0PMR3"/>
<proteinExistence type="predicted"/>
<gene>
    <name evidence="1" type="ORF">E5J99_06165</name>
</gene>
<comment type="caution">
    <text evidence="1">The sequence shown here is derived from an EMBL/GenBank/DDBJ whole genome shotgun (WGS) entry which is preliminary data.</text>
</comment>
<name>A0A4Z0PMR3_9BACT</name>
<reference evidence="1 2" key="1">
    <citation type="submission" date="2019-04" db="EMBL/GenBank/DDBJ databases">
        <authorList>
            <person name="Feng G."/>
            <person name="Zhang J."/>
            <person name="Zhu H."/>
        </authorList>
    </citation>
    <scope>NUCLEOTIDE SEQUENCE [LARGE SCALE GENOMIC DNA]</scope>
    <source>
        <strain evidence="1 2">JCM 17223</strain>
    </source>
</reference>
<evidence type="ECO:0008006" key="3">
    <source>
        <dbReference type="Google" id="ProtNLM"/>
    </source>
</evidence>